<dbReference type="InterPro" id="IPR002114">
    <property type="entry name" value="PTS_HPr_Ser_P_site"/>
</dbReference>
<comment type="function">
    <text evidence="1">General (non sugar-specific) component of the phosphoenolpyruvate-dependent sugar phosphotransferase system (sugar PTS). This major carbohydrate active-transport system catalyzes the phosphorylation of incoming sugar substrates concomitantly with their translocation across the cell membrane. The phosphoryl group from phosphoenolpyruvate (PEP) is transferred to the phosphoryl carrier protein HPr by enzyme I. Phospho-HPr then transfers it to the PTS EIIA domain.</text>
</comment>
<dbReference type="Gene3D" id="3.30.1340.10">
    <property type="entry name" value="HPr-like"/>
    <property type="match status" value="1"/>
</dbReference>
<keyword evidence="3" id="KW-0762">Sugar transport</keyword>
<evidence type="ECO:0000313" key="6">
    <source>
        <dbReference type="Proteomes" id="UP000007845"/>
    </source>
</evidence>
<dbReference type="OrthoDB" id="9798965at2"/>
<dbReference type="PRINTS" id="PR00107">
    <property type="entry name" value="PHOSPHOCPHPR"/>
</dbReference>
<dbReference type="Pfam" id="PF00381">
    <property type="entry name" value="PTS-HPr"/>
    <property type="match status" value="1"/>
</dbReference>
<accession>F0JJ05</accession>
<name>F0JJ05_9BACT</name>
<evidence type="ECO:0000256" key="3">
    <source>
        <dbReference type="ARBA" id="ARBA00022597"/>
    </source>
</evidence>
<keyword evidence="6" id="KW-1185">Reference proteome</keyword>
<dbReference type="InterPro" id="IPR000032">
    <property type="entry name" value="HPr-like"/>
</dbReference>
<dbReference type="STRING" id="641491.DND132_2701"/>
<evidence type="ECO:0000313" key="5">
    <source>
        <dbReference type="EMBL" id="EGB15904.1"/>
    </source>
</evidence>
<dbReference type="PROSITE" id="PS00589">
    <property type="entry name" value="PTS_HPR_SER"/>
    <property type="match status" value="1"/>
</dbReference>
<dbReference type="GO" id="GO:0016740">
    <property type="term" value="F:transferase activity"/>
    <property type="evidence" value="ECO:0007669"/>
    <property type="project" value="UniProtKB-KW"/>
</dbReference>
<dbReference type="Proteomes" id="UP000007845">
    <property type="component" value="Chromosome"/>
</dbReference>
<sequence>MTDESTKTDETPGYLSRKVVVSSENGLHARPAGRLAQEAQTFDSEISLVVDGQSVDAKSILDILTLAAGPGNLVELRAEGADAAAALDRLEALFLNKFEGA</sequence>
<dbReference type="InterPro" id="IPR050399">
    <property type="entry name" value="HPr"/>
</dbReference>
<dbReference type="InterPro" id="IPR035895">
    <property type="entry name" value="HPr-like_sf"/>
</dbReference>
<proteinExistence type="predicted"/>
<evidence type="ECO:0000256" key="1">
    <source>
        <dbReference type="ARBA" id="ARBA00003681"/>
    </source>
</evidence>
<dbReference type="NCBIfam" id="TIGR01003">
    <property type="entry name" value="PTS_HPr_family"/>
    <property type="match status" value="1"/>
</dbReference>
<reference evidence="5 6" key="1">
    <citation type="journal article" date="2011" name="J. Bacteriol.">
        <title>Genome sequence of the mercury-methylating strain Desulfovibrio desulfuricans ND132.</title>
        <authorList>
            <person name="Brown S.D."/>
            <person name="Gilmour C.C."/>
            <person name="Kucken A.M."/>
            <person name="Wall J.D."/>
            <person name="Elias D.A."/>
            <person name="Brandt C.C."/>
            <person name="Podar M."/>
            <person name="Chertkov O."/>
            <person name="Held B."/>
            <person name="Bruce D.C."/>
            <person name="Detter J.C."/>
            <person name="Tapia R."/>
            <person name="Han C.S."/>
            <person name="Goodwin L.A."/>
            <person name="Cheng J.F."/>
            <person name="Pitluck S."/>
            <person name="Woyke T."/>
            <person name="Mikhailova N."/>
            <person name="Ivanova N.N."/>
            <person name="Han J."/>
            <person name="Lucas S."/>
            <person name="Lapidus A.L."/>
            <person name="Land M.L."/>
            <person name="Hauser L.J."/>
            <person name="Palumbo A.V."/>
        </authorList>
    </citation>
    <scope>NUCLEOTIDE SEQUENCE [LARGE SCALE GENOMIC DNA]</scope>
    <source>
        <strain evidence="5 6">ND132</strain>
    </source>
</reference>
<keyword evidence="5" id="KW-0808">Transferase</keyword>
<dbReference type="HOGENOM" id="CLU_136230_1_2_7"/>
<dbReference type="KEGG" id="ddn:DND132_2701"/>
<dbReference type="SUPFAM" id="SSF55594">
    <property type="entry name" value="HPr-like"/>
    <property type="match status" value="1"/>
</dbReference>
<dbReference type="PROSITE" id="PS51350">
    <property type="entry name" value="PTS_HPR_DOM"/>
    <property type="match status" value="1"/>
</dbReference>
<protein>
    <recommendedName>
        <fullName evidence="2">Phosphocarrier protein HPr</fullName>
    </recommendedName>
</protein>
<dbReference type="eggNOG" id="COG1925">
    <property type="taxonomic scope" value="Bacteria"/>
</dbReference>
<dbReference type="PANTHER" id="PTHR33705">
    <property type="entry name" value="PHOSPHOCARRIER PROTEIN HPR"/>
    <property type="match status" value="1"/>
</dbReference>
<evidence type="ECO:0000259" key="4">
    <source>
        <dbReference type="PROSITE" id="PS51350"/>
    </source>
</evidence>
<gene>
    <name evidence="5" type="ORF">DND132_2701</name>
</gene>
<keyword evidence="3" id="KW-0813">Transport</keyword>
<dbReference type="SMR" id="F0JJ05"/>
<evidence type="ECO:0000256" key="2">
    <source>
        <dbReference type="ARBA" id="ARBA00020422"/>
    </source>
</evidence>
<dbReference type="CDD" id="cd00367">
    <property type="entry name" value="PTS-HPr_like"/>
    <property type="match status" value="1"/>
</dbReference>
<organism evidence="5 6">
    <name type="scientific">Pseudodesulfovibrio mercurii</name>
    <dbReference type="NCBI Taxonomy" id="641491"/>
    <lineage>
        <taxon>Bacteria</taxon>
        <taxon>Pseudomonadati</taxon>
        <taxon>Thermodesulfobacteriota</taxon>
        <taxon>Desulfovibrionia</taxon>
        <taxon>Desulfovibrionales</taxon>
        <taxon>Desulfovibrionaceae</taxon>
    </lineage>
</organism>
<dbReference type="PANTHER" id="PTHR33705:SF1">
    <property type="entry name" value="PHOSPHOCARRIER PROTEIN HPR"/>
    <property type="match status" value="1"/>
</dbReference>
<feature type="domain" description="HPr" evidence="4">
    <location>
        <begin position="14"/>
        <end position="101"/>
    </location>
</feature>
<dbReference type="RefSeq" id="WP_014323330.1">
    <property type="nucleotide sequence ID" value="NC_016803.1"/>
</dbReference>
<dbReference type="AlphaFoldDB" id="F0JJ05"/>
<dbReference type="EMBL" id="CP003220">
    <property type="protein sequence ID" value="EGB15904.1"/>
    <property type="molecule type" value="Genomic_DNA"/>
</dbReference>